<feature type="region of interest" description="Disordered" evidence="2">
    <location>
        <begin position="301"/>
        <end position="326"/>
    </location>
</feature>
<feature type="domain" description="Something about silencing protein 4" evidence="3">
    <location>
        <begin position="326"/>
        <end position="421"/>
    </location>
</feature>
<dbReference type="Pfam" id="PF15460">
    <property type="entry name" value="SAS4"/>
    <property type="match status" value="1"/>
</dbReference>
<accession>A0A2I2GCU0</accession>
<feature type="coiled-coil region" evidence="1">
    <location>
        <begin position="333"/>
        <end position="372"/>
    </location>
</feature>
<feature type="region of interest" description="Disordered" evidence="2">
    <location>
        <begin position="416"/>
        <end position="567"/>
    </location>
</feature>
<feature type="compositionally biased region" description="Basic and acidic residues" evidence="2">
    <location>
        <begin position="220"/>
        <end position="230"/>
    </location>
</feature>
<evidence type="ECO:0000259" key="3">
    <source>
        <dbReference type="Pfam" id="PF15460"/>
    </source>
</evidence>
<dbReference type="RefSeq" id="XP_024705993.1">
    <property type="nucleotide sequence ID" value="XM_024844092.1"/>
</dbReference>
<comment type="caution">
    <text evidence="4">The sequence shown here is derived from an EMBL/GenBank/DDBJ whole genome shotgun (WGS) entry which is preliminary data.</text>
</comment>
<feature type="compositionally biased region" description="Low complexity" evidence="2">
    <location>
        <begin position="532"/>
        <end position="562"/>
    </location>
</feature>
<gene>
    <name evidence="4" type="ORF">P170DRAFT_355451</name>
</gene>
<sequence length="650" mass="71847">MTSTTVMTIRSRSTLRVNEGVAPPPSKRPRLHAPVARRKSSPDLLDTTIDDSPSKPIVPLRHSTRRPGPLSSPSFNTNAASSSHPPPSTPRSKDLRIHRRETPSTAALFLRGGRESPDPLDTISPTTEPVRSPGRPSSVRRPAPTPESGRRRMQKTARSSDSPAAFSSHLPDPAPAQDSPGIVEDAPPAASSGPPQSQSESQSEPQPQPQQQQQQRRSLRSHDGGSRARSELALYFPNYEQLLSFEPPKTEFLAGQTKIKLIDDLSESPVSSLASPAHDTESPFGNPLVNLHNCETIALPAPAESEETPRKTKVEEAEKEEIEDEDPLNEATYFRAHRRNERQEKQLRNIERERAQHEKQQLDRLVDELQGQDWLRVMGISGATDQEKKHYELKRDFCVKELSALIQKFKIWREEEKRRKADKEKLRVESAEDLDATPQQHHPHPPSASASTSQKRRSTDVVVEDSEDPDESPVTLLSDAPSYGETPDVNDVDAWAARQLHQEARSATAGKKPKGSSSATPAGEGGRKKSKPSNIPNHSSNSTNNNNNAAEPVASTAAAAAPAQPPIPLLPPVFVPDKPFTSFFSKRHVRDAALSTHRKGRVRLAFGHLIPEPEEREFELPADILTPEAIDSCRRKRRRMKRASRTGTVS</sequence>
<evidence type="ECO:0000256" key="1">
    <source>
        <dbReference type="SAM" id="Coils"/>
    </source>
</evidence>
<dbReference type="EMBL" id="MSFO01000003">
    <property type="protein sequence ID" value="PLB50691.1"/>
    <property type="molecule type" value="Genomic_DNA"/>
</dbReference>
<feature type="region of interest" description="Disordered" evidence="2">
    <location>
        <begin position="1"/>
        <end position="232"/>
    </location>
</feature>
<reference evidence="4 5" key="1">
    <citation type="submission" date="2016-12" db="EMBL/GenBank/DDBJ databases">
        <title>The genomes of Aspergillus section Nigri reveals drivers in fungal speciation.</title>
        <authorList>
            <consortium name="DOE Joint Genome Institute"/>
            <person name="Vesth T.C."/>
            <person name="Nybo J."/>
            <person name="Theobald S."/>
            <person name="Brandl J."/>
            <person name="Frisvad J.C."/>
            <person name="Nielsen K.F."/>
            <person name="Lyhne E.K."/>
            <person name="Kogle M.E."/>
            <person name="Kuo A."/>
            <person name="Riley R."/>
            <person name="Clum A."/>
            <person name="Nolan M."/>
            <person name="Lipzen A."/>
            <person name="Salamov A."/>
            <person name="Henrissat B."/>
            <person name="Wiebenga A."/>
            <person name="De Vries R.P."/>
            <person name="Grigoriev I.V."/>
            <person name="Mortensen U.H."/>
            <person name="Andersen M.R."/>
            <person name="Baker S.E."/>
        </authorList>
    </citation>
    <scope>NUCLEOTIDE SEQUENCE [LARGE SCALE GENOMIC DNA]</scope>
    <source>
        <strain evidence="4 5">IBT 23096</strain>
    </source>
</reference>
<feature type="compositionally biased region" description="Low complexity" evidence="2">
    <location>
        <begin position="129"/>
        <end position="142"/>
    </location>
</feature>
<feature type="compositionally biased region" description="Polar residues" evidence="2">
    <location>
        <begin position="1"/>
        <end position="16"/>
    </location>
</feature>
<keyword evidence="5" id="KW-1185">Reference proteome</keyword>
<dbReference type="GO" id="GO:0033255">
    <property type="term" value="C:SAS acetyltransferase complex"/>
    <property type="evidence" value="ECO:0007669"/>
    <property type="project" value="InterPro"/>
</dbReference>
<evidence type="ECO:0000313" key="4">
    <source>
        <dbReference type="EMBL" id="PLB50691.1"/>
    </source>
</evidence>
<dbReference type="OrthoDB" id="1938992at2759"/>
<proteinExistence type="predicted"/>
<dbReference type="PANTHER" id="PTHR38422:SF1">
    <property type="entry name" value="SOMETHING ABOUT SILENCING PROTEIN 4"/>
    <property type="match status" value="1"/>
</dbReference>
<organism evidence="4 5">
    <name type="scientific">Aspergillus steynii IBT 23096</name>
    <dbReference type="NCBI Taxonomy" id="1392250"/>
    <lineage>
        <taxon>Eukaryota</taxon>
        <taxon>Fungi</taxon>
        <taxon>Dikarya</taxon>
        <taxon>Ascomycota</taxon>
        <taxon>Pezizomycotina</taxon>
        <taxon>Eurotiomycetes</taxon>
        <taxon>Eurotiomycetidae</taxon>
        <taxon>Eurotiales</taxon>
        <taxon>Aspergillaceae</taxon>
        <taxon>Aspergillus</taxon>
        <taxon>Aspergillus subgen. Circumdati</taxon>
    </lineage>
</organism>
<feature type="compositionally biased region" description="Basic and acidic residues" evidence="2">
    <location>
        <begin position="416"/>
        <end position="430"/>
    </location>
</feature>
<feature type="compositionally biased region" description="Acidic residues" evidence="2">
    <location>
        <begin position="462"/>
        <end position="471"/>
    </location>
</feature>
<evidence type="ECO:0000313" key="5">
    <source>
        <dbReference type="Proteomes" id="UP000234275"/>
    </source>
</evidence>
<dbReference type="GeneID" id="36551792"/>
<dbReference type="Proteomes" id="UP000234275">
    <property type="component" value="Unassembled WGS sequence"/>
</dbReference>
<dbReference type="STRING" id="1392250.A0A2I2GCU0"/>
<feature type="compositionally biased region" description="Acidic residues" evidence="2">
    <location>
        <begin position="317"/>
        <end position="326"/>
    </location>
</feature>
<dbReference type="VEuPathDB" id="FungiDB:P170DRAFT_355451"/>
<dbReference type="PANTHER" id="PTHR38422">
    <property type="entry name" value="SOMETHING ABOUT SILENCING PROTEIN 4"/>
    <property type="match status" value="1"/>
</dbReference>
<feature type="compositionally biased region" description="Polar residues" evidence="2">
    <location>
        <begin position="71"/>
        <end position="80"/>
    </location>
</feature>
<dbReference type="AlphaFoldDB" id="A0A2I2GCU0"/>
<feature type="compositionally biased region" description="Basic residues" evidence="2">
    <location>
        <begin position="27"/>
        <end position="39"/>
    </location>
</feature>
<evidence type="ECO:0000256" key="2">
    <source>
        <dbReference type="SAM" id="MobiDB-lite"/>
    </source>
</evidence>
<feature type="compositionally biased region" description="Basic and acidic residues" evidence="2">
    <location>
        <begin position="307"/>
        <end position="316"/>
    </location>
</feature>
<keyword evidence="1" id="KW-0175">Coiled coil</keyword>
<dbReference type="GO" id="GO:0004402">
    <property type="term" value="F:histone acetyltransferase activity"/>
    <property type="evidence" value="ECO:0007669"/>
    <property type="project" value="TreeGrafter"/>
</dbReference>
<dbReference type="InterPro" id="IPR029184">
    <property type="entry name" value="Sas4_dom"/>
</dbReference>
<feature type="compositionally biased region" description="Low complexity" evidence="2">
    <location>
        <begin position="187"/>
        <end position="216"/>
    </location>
</feature>
<dbReference type="InterPro" id="IPR038988">
    <property type="entry name" value="Sas4"/>
</dbReference>
<name>A0A2I2GCU0_9EURO</name>
<protein>
    <recommendedName>
        <fullName evidence="3">Something about silencing protein 4 domain-containing protein</fullName>
    </recommendedName>
</protein>